<evidence type="ECO:0000313" key="3">
    <source>
        <dbReference type="EMBL" id="SMA36350.1"/>
    </source>
</evidence>
<protein>
    <recommendedName>
        <fullName evidence="2">DUF559 domain-containing protein</fullName>
    </recommendedName>
</protein>
<dbReference type="AlphaFoldDB" id="A0A1X7AFN8"/>
<name>A0A1X7AFN8_9GAMM</name>
<evidence type="ECO:0000256" key="1">
    <source>
        <dbReference type="SAM" id="MobiDB-lite"/>
    </source>
</evidence>
<evidence type="ECO:0000313" key="4">
    <source>
        <dbReference type="Proteomes" id="UP000196573"/>
    </source>
</evidence>
<dbReference type="EMBL" id="FWPT01000001">
    <property type="protein sequence ID" value="SMA36350.1"/>
    <property type="molecule type" value="Genomic_DNA"/>
</dbReference>
<dbReference type="Pfam" id="PF04480">
    <property type="entry name" value="DUF559"/>
    <property type="match status" value="1"/>
</dbReference>
<keyword evidence="4" id="KW-1185">Reference proteome</keyword>
<sequence length="507" mass="59403">MFLLFIDFYIDAIIALLPLSIEVCFMDQGFEGKSLLARFNMTAPKDALSDEAVSNQIREEYLEANRLYENGRFHTAIYGYEKICSHIRKDYKFKSDGITKAEYARCCFRLGEFYRKTYEKSGDDQVELAKKTLDWYKECKKYSDLYGSIDTYIKSIGRDVDDSSEAKVSVVVDKEEERRKRAWVDSQLRRMERRRELSKKIISKASEYTYPELTNEELRRLIEKKDKKAIFYLAENLYDELEFDSAVGLYEKAVKEKCLGGKKKKVYVDCFLKIADCYENIFEEDEADPNEAAKILLHWYRKYQEHDRSNDFVNERVVQLDDQLNKSQNVTKEADVKEDRKRERKVRSAENNRAKGSGRSAKNDSGWNSDFLSRLDENTKFDFVEMLPFRSVVELCESEPEALLLQELIIDLNLNLKSESSVGNKFLTLQCQKRILDFRVDFIINDMVVVEVDGKKYHDNSKSFVNDRKRDQKLMAKGYKVVRLPASQVYQNCAEAIENIINIVIRT</sequence>
<dbReference type="Gene3D" id="3.40.960.10">
    <property type="entry name" value="VSR Endonuclease"/>
    <property type="match status" value="1"/>
</dbReference>
<feature type="domain" description="DUF559" evidence="2">
    <location>
        <begin position="429"/>
        <end position="502"/>
    </location>
</feature>
<reference evidence="3 4" key="1">
    <citation type="submission" date="2017-03" db="EMBL/GenBank/DDBJ databases">
        <authorList>
            <person name="Afonso C.L."/>
            <person name="Miller P.J."/>
            <person name="Scott M.A."/>
            <person name="Spackman E."/>
            <person name="Goraichik I."/>
            <person name="Dimitrov K.M."/>
            <person name="Suarez D.L."/>
            <person name="Swayne D.E."/>
        </authorList>
    </citation>
    <scope>NUCLEOTIDE SEQUENCE [LARGE SCALE GENOMIC DNA]</scope>
    <source>
        <strain evidence="3">SB41UT1</strain>
    </source>
</reference>
<dbReference type="InterPro" id="IPR011335">
    <property type="entry name" value="Restrct_endonuc-II-like"/>
</dbReference>
<accession>A0A1X7AFN8</accession>
<organism evidence="3 4">
    <name type="scientific">Parendozoicomonas haliclonae</name>
    <dbReference type="NCBI Taxonomy" id="1960125"/>
    <lineage>
        <taxon>Bacteria</taxon>
        <taxon>Pseudomonadati</taxon>
        <taxon>Pseudomonadota</taxon>
        <taxon>Gammaproteobacteria</taxon>
        <taxon>Oceanospirillales</taxon>
        <taxon>Endozoicomonadaceae</taxon>
        <taxon>Parendozoicomonas</taxon>
    </lineage>
</organism>
<feature type="compositionally biased region" description="Basic and acidic residues" evidence="1">
    <location>
        <begin position="332"/>
        <end position="353"/>
    </location>
</feature>
<feature type="region of interest" description="Disordered" evidence="1">
    <location>
        <begin position="329"/>
        <end position="363"/>
    </location>
</feature>
<dbReference type="InterPro" id="IPR007569">
    <property type="entry name" value="DUF559"/>
</dbReference>
<evidence type="ECO:0000259" key="2">
    <source>
        <dbReference type="Pfam" id="PF04480"/>
    </source>
</evidence>
<dbReference type="Proteomes" id="UP000196573">
    <property type="component" value="Unassembled WGS sequence"/>
</dbReference>
<proteinExistence type="predicted"/>
<gene>
    <name evidence="3" type="ORF">EHSB41UT_00626</name>
</gene>
<dbReference type="SUPFAM" id="SSF52980">
    <property type="entry name" value="Restriction endonuclease-like"/>
    <property type="match status" value="1"/>
</dbReference>